<gene>
    <name evidence="2" type="ORF">F9278_22115</name>
</gene>
<keyword evidence="3" id="KW-1185">Reference proteome</keyword>
<keyword evidence="1" id="KW-0732">Signal</keyword>
<dbReference type="EMBL" id="CP045096">
    <property type="protein sequence ID" value="QFQ98431.1"/>
    <property type="molecule type" value="Genomic_DNA"/>
</dbReference>
<evidence type="ECO:0000256" key="1">
    <source>
        <dbReference type="SAM" id="SignalP"/>
    </source>
</evidence>
<organism evidence="2 3">
    <name type="scientific">Streptomyces phaeolivaceus</name>
    <dbReference type="NCBI Taxonomy" id="2653200"/>
    <lineage>
        <taxon>Bacteria</taxon>
        <taxon>Bacillati</taxon>
        <taxon>Actinomycetota</taxon>
        <taxon>Actinomycetes</taxon>
        <taxon>Kitasatosporales</taxon>
        <taxon>Streptomycetaceae</taxon>
        <taxon>Streptomyces</taxon>
    </lineage>
</organism>
<proteinExistence type="predicted"/>
<protein>
    <submittedName>
        <fullName evidence="2">Uncharacterized protein</fullName>
    </submittedName>
</protein>
<accession>A0A5P8K5R3</accession>
<dbReference type="AlphaFoldDB" id="A0A5P8K5R3"/>
<dbReference type="KEGG" id="sphv:F9278_22115"/>
<dbReference type="Proteomes" id="UP000327294">
    <property type="component" value="Chromosome"/>
</dbReference>
<name>A0A5P8K5R3_9ACTN</name>
<dbReference type="RefSeq" id="WP_152169894.1">
    <property type="nucleotide sequence ID" value="NZ_CP045096.1"/>
</dbReference>
<evidence type="ECO:0000313" key="2">
    <source>
        <dbReference type="EMBL" id="QFQ98431.1"/>
    </source>
</evidence>
<sequence length="89" mass="9022">MKKTTRALAIAAVIGTAGIAAATPASAAGWQTSGGEVTGTGWEPSRDAAVDEGRWAALGQCSSGLGSLKSRETWASGGGWWSISVYVCY</sequence>
<reference evidence="2 3" key="1">
    <citation type="submission" date="2019-10" db="EMBL/GenBank/DDBJ databases">
        <title>Streptomyces sp. strain GY16 isolated from leaves of Broussonetia papyrifera.</title>
        <authorList>
            <person name="Mo P."/>
        </authorList>
    </citation>
    <scope>NUCLEOTIDE SEQUENCE [LARGE SCALE GENOMIC DNA]</scope>
    <source>
        <strain evidence="2 3">GY16</strain>
    </source>
</reference>
<evidence type="ECO:0000313" key="3">
    <source>
        <dbReference type="Proteomes" id="UP000327294"/>
    </source>
</evidence>
<feature type="chain" id="PRO_5025071133" evidence="1">
    <location>
        <begin position="28"/>
        <end position="89"/>
    </location>
</feature>
<feature type="signal peptide" evidence="1">
    <location>
        <begin position="1"/>
        <end position="27"/>
    </location>
</feature>